<dbReference type="InterPro" id="IPR003004">
    <property type="entry name" value="GspF/PilC"/>
</dbReference>
<proteinExistence type="inferred from homology"/>
<reference evidence="9 10" key="1">
    <citation type="submission" date="2017-09" db="EMBL/GenBank/DDBJ databases">
        <title>Bacterial strain isolated from the female urinary microbiota.</title>
        <authorList>
            <person name="Thomas-White K."/>
            <person name="Kumar N."/>
            <person name="Forster S."/>
            <person name="Putonti C."/>
            <person name="Lawley T."/>
            <person name="Wolfe A.J."/>
        </authorList>
    </citation>
    <scope>NUCLEOTIDE SEQUENCE [LARGE SCALE GENOMIC DNA]</scope>
    <source>
        <strain evidence="9 10">UMB0683</strain>
    </source>
</reference>
<evidence type="ECO:0000256" key="1">
    <source>
        <dbReference type="ARBA" id="ARBA00004651"/>
    </source>
</evidence>
<dbReference type="InterPro" id="IPR018076">
    <property type="entry name" value="T2SS_GspF_dom"/>
</dbReference>
<evidence type="ECO:0000259" key="8">
    <source>
        <dbReference type="Pfam" id="PF00482"/>
    </source>
</evidence>
<evidence type="ECO:0000256" key="3">
    <source>
        <dbReference type="ARBA" id="ARBA00022475"/>
    </source>
</evidence>
<dbReference type="RefSeq" id="WP_104689104.1">
    <property type="nucleotide sequence ID" value="NZ_JBKTHY010000001.1"/>
</dbReference>
<feature type="domain" description="Type II secretion system protein GspF" evidence="8">
    <location>
        <begin position="40"/>
        <end position="155"/>
    </location>
</feature>
<comment type="caution">
    <text evidence="9">The sequence shown here is derived from an EMBL/GenBank/DDBJ whole genome shotgun (WGS) entry which is preliminary data.</text>
</comment>
<keyword evidence="6 7" id="KW-0472">Membrane</keyword>
<keyword evidence="5 7" id="KW-1133">Transmembrane helix</keyword>
<dbReference type="AlphaFoldDB" id="A0A2J6NLM8"/>
<dbReference type="InterPro" id="IPR042094">
    <property type="entry name" value="T2SS_GspF_sf"/>
</dbReference>
<dbReference type="EMBL" id="PNFV01000008">
    <property type="protein sequence ID" value="PMB82203.1"/>
    <property type="molecule type" value="Genomic_DNA"/>
</dbReference>
<evidence type="ECO:0000256" key="4">
    <source>
        <dbReference type="ARBA" id="ARBA00022692"/>
    </source>
</evidence>
<evidence type="ECO:0000256" key="7">
    <source>
        <dbReference type="SAM" id="Phobius"/>
    </source>
</evidence>
<dbReference type="Gene3D" id="1.20.81.30">
    <property type="entry name" value="Type II secretion system (T2SS), domain F"/>
    <property type="match status" value="1"/>
</dbReference>
<dbReference type="PANTHER" id="PTHR30012">
    <property type="entry name" value="GENERAL SECRETION PATHWAY PROTEIN"/>
    <property type="match status" value="1"/>
</dbReference>
<protein>
    <submittedName>
        <fullName evidence="9">Type II secretion system protein</fullName>
    </submittedName>
</protein>
<evidence type="ECO:0000313" key="10">
    <source>
        <dbReference type="Proteomes" id="UP000239920"/>
    </source>
</evidence>
<evidence type="ECO:0000256" key="6">
    <source>
        <dbReference type="ARBA" id="ARBA00023136"/>
    </source>
</evidence>
<evidence type="ECO:0000256" key="5">
    <source>
        <dbReference type="ARBA" id="ARBA00022989"/>
    </source>
</evidence>
<organism evidence="9 10">
    <name type="scientific">Limosilactobacillus pontis</name>
    <dbReference type="NCBI Taxonomy" id="35787"/>
    <lineage>
        <taxon>Bacteria</taxon>
        <taxon>Bacillati</taxon>
        <taxon>Bacillota</taxon>
        <taxon>Bacilli</taxon>
        <taxon>Lactobacillales</taxon>
        <taxon>Lactobacillaceae</taxon>
        <taxon>Limosilactobacillus</taxon>
    </lineage>
</organism>
<dbReference type="PANTHER" id="PTHR30012:SF0">
    <property type="entry name" value="TYPE II SECRETION SYSTEM PROTEIN F-RELATED"/>
    <property type="match status" value="1"/>
</dbReference>
<feature type="domain" description="Type II secretion system protein GspF" evidence="8">
    <location>
        <begin position="226"/>
        <end position="347"/>
    </location>
</feature>
<keyword evidence="3" id="KW-1003">Cell membrane</keyword>
<sequence length="356" mass="41265">MRGHDTLSRQWRRLRLHLKRQHGTKTVKFSAAEQGRWFLLLHDLLAVGFSLQHALSFTKTVMPGLIPILSDVERQLAAGEMLATGLQKYVSQDLYYQLRLAEQHGALPQTLSELGTLRMTAVRQRRKLRSLLQYPLILLGMLAMVVCGLIIFVYPELHSWQARPGSDRWQTLTINLGIYLLTCLLIVGGLHWYRWRRLSPCQQMIRRCHWLIVGRSYRLYYSYYLTSNLAGMLRHGLSLQEIIRVTNQYGKQSLLYQFSAIIRQLVAEGEQFDRVIVRYPFIPNELVVFINKGITLEELGDELTVFAQLQFKRLVCSIERLLVWVQPMIFVLIATVIVTLYLSILLPIYHSLQGVA</sequence>
<accession>A0A2J6NLM8</accession>
<evidence type="ECO:0000313" key="9">
    <source>
        <dbReference type="EMBL" id="PMB82203.1"/>
    </source>
</evidence>
<feature type="transmembrane region" description="Helical" evidence="7">
    <location>
        <begin position="131"/>
        <end position="154"/>
    </location>
</feature>
<dbReference type="OrthoDB" id="2145980at2"/>
<comment type="subcellular location">
    <subcellularLocation>
        <location evidence="1">Cell membrane</location>
        <topology evidence="1">Multi-pass membrane protein</topology>
    </subcellularLocation>
</comment>
<dbReference type="Proteomes" id="UP000239920">
    <property type="component" value="Unassembled WGS sequence"/>
</dbReference>
<evidence type="ECO:0000256" key="2">
    <source>
        <dbReference type="ARBA" id="ARBA00005745"/>
    </source>
</evidence>
<dbReference type="GO" id="GO:0005886">
    <property type="term" value="C:plasma membrane"/>
    <property type="evidence" value="ECO:0007669"/>
    <property type="project" value="UniProtKB-SubCell"/>
</dbReference>
<dbReference type="Pfam" id="PF00482">
    <property type="entry name" value="T2SSF"/>
    <property type="match status" value="2"/>
</dbReference>
<feature type="transmembrane region" description="Helical" evidence="7">
    <location>
        <begin position="174"/>
        <end position="193"/>
    </location>
</feature>
<name>A0A2J6NLM8_9LACO</name>
<gene>
    <name evidence="9" type="ORF">CK797_07310</name>
</gene>
<dbReference type="PRINTS" id="PR00812">
    <property type="entry name" value="BCTERIALGSPF"/>
</dbReference>
<feature type="transmembrane region" description="Helical" evidence="7">
    <location>
        <begin position="321"/>
        <end position="349"/>
    </location>
</feature>
<keyword evidence="4 7" id="KW-0812">Transmembrane</keyword>
<comment type="similarity">
    <text evidence="2">Belongs to the GSP F family.</text>
</comment>